<evidence type="ECO:0000256" key="2">
    <source>
        <dbReference type="ARBA" id="ARBA00022603"/>
    </source>
</evidence>
<dbReference type="GO" id="GO:0009307">
    <property type="term" value="P:DNA restriction-modification system"/>
    <property type="evidence" value="ECO:0007669"/>
    <property type="project" value="UniProtKB-KW"/>
</dbReference>
<keyword evidence="11" id="KW-1185">Reference proteome</keyword>
<evidence type="ECO:0000256" key="3">
    <source>
        <dbReference type="ARBA" id="ARBA00022679"/>
    </source>
</evidence>
<dbReference type="GO" id="GO:0032259">
    <property type="term" value="P:methylation"/>
    <property type="evidence" value="ECO:0007669"/>
    <property type="project" value="UniProtKB-KW"/>
</dbReference>
<keyword evidence="3 7" id="KW-0808">Transferase</keyword>
<dbReference type="PROSITE" id="PS51679">
    <property type="entry name" value="SAM_MT_C5"/>
    <property type="match status" value="1"/>
</dbReference>
<dbReference type="GO" id="GO:0003886">
    <property type="term" value="F:DNA (cytosine-5-)-methyltransferase activity"/>
    <property type="evidence" value="ECO:0007669"/>
    <property type="project" value="UniProtKB-EC"/>
</dbReference>
<feature type="active site" evidence="7">
    <location>
        <position position="79"/>
    </location>
</feature>
<dbReference type="Pfam" id="PF00145">
    <property type="entry name" value="DNA_methylase"/>
    <property type="match status" value="1"/>
</dbReference>
<evidence type="ECO:0000313" key="11">
    <source>
        <dbReference type="Proteomes" id="UP000002608"/>
    </source>
</evidence>
<keyword evidence="5" id="KW-0680">Restriction system</keyword>
<dbReference type="EC" id="2.1.1.37" evidence="1"/>
<dbReference type="Gene3D" id="3.40.50.150">
    <property type="entry name" value="Vaccinia Virus protein VP39"/>
    <property type="match status" value="1"/>
</dbReference>
<accession>A8H210</accession>
<dbReference type="NCBIfam" id="TIGR00675">
    <property type="entry name" value="dcm"/>
    <property type="match status" value="1"/>
</dbReference>
<dbReference type="AlphaFoldDB" id="A8H210"/>
<feature type="region of interest" description="Disordered" evidence="9">
    <location>
        <begin position="385"/>
        <end position="406"/>
    </location>
</feature>
<dbReference type="Gene3D" id="3.90.120.10">
    <property type="entry name" value="DNA Methylase, subunit A, domain 2"/>
    <property type="match status" value="1"/>
</dbReference>
<evidence type="ECO:0000256" key="1">
    <source>
        <dbReference type="ARBA" id="ARBA00011975"/>
    </source>
</evidence>
<proteinExistence type="inferred from homology"/>
<dbReference type="eggNOG" id="COG0270">
    <property type="taxonomic scope" value="Bacteria"/>
</dbReference>
<name>A8H210_SHEPA</name>
<dbReference type="STRING" id="398579.Spea_1270"/>
<dbReference type="KEGG" id="spl:Spea_1270"/>
<dbReference type="PANTHER" id="PTHR10629">
    <property type="entry name" value="CYTOSINE-SPECIFIC METHYLTRANSFERASE"/>
    <property type="match status" value="1"/>
</dbReference>
<dbReference type="EMBL" id="CP000851">
    <property type="protein sequence ID" value="ABV86597.1"/>
    <property type="molecule type" value="Genomic_DNA"/>
</dbReference>
<dbReference type="InterPro" id="IPR029063">
    <property type="entry name" value="SAM-dependent_MTases_sf"/>
</dbReference>
<evidence type="ECO:0000313" key="10">
    <source>
        <dbReference type="EMBL" id="ABV86597.1"/>
    </source>
</evidence>
<sequence length="406" mass="45071">MISLFSGAGGLDIGLCEAGFTNRLSVEIDEDAQKTLKLNQPSLKLATPGDIHKLTPSELLRQSGLQPKELTLLAGGPPCQPFSKSGYWAKGDTDRLTDPRAETLTAYLDIVKVALPQVLLLENVKGIAYSDKDEGLQLLITELNNINSEMNTSYMPEVITVNASSYGVPQHRERVFIVANRDGGTFKMPSPTHSDSKDPTLKNTLRCTTAWDSIGDLDVEPWPEDIKPKGKWADLLPTIPEGQNYLWHTDRFGGSPLFGWRTRFWSFLLKLAKNQPSWTIQAQPGPATGPFHWKGRLLSIRELARLQTFPDSYQFVGDRRSAQKQIGNAVPPAMGELFGLEIRRQFFGEQVRRKLRLIPEGREDCPVPEVPKQVPEKFLEMVGSHKAHPGTGKGPGAVLRNTNNVV</sequence>
<evidence type="ECO:0000256" key="5">
    <source>
        <dbReference type="ARBA" id="ARBA00022747"/>
    </source>
</evidence>
<organism evidence="10 11">
    <name type="scientific">Shewanella pealeana (strain ATCC 700345 / ANG-SQ1)</name>
    <dbReference type="NCBI Taxonomy" id="398579"/>
    <lineage>
        <taxon>Bacteria</taxon>
        <taxon>Pseudomonadati</taxon>
        <taxon>Pseudomonadota</taxon>
        <taxon>Gammaproteobacteria</taxon>
        <taxon>Alteromonadales</taxon>
        <taxon>Shewanellaceae</taxon>
        <taxon>Shewanella</taxon>
    </lineage>
</organism>
<evidence type="ECO:0000256" key="6">
    <source>
        <dbReference type="ARBA" id="ARBA00047422"/>
    </source>
</evidence>
<evidence type="ECO:0000256" key="8">
    <source>
        <dbReference type="RuleBase" id="RU000416"/>
    </source>
</evidence>
<comment type="catalytic activity">
    <reaction evidence="6">
        <text>a 2'-deoxycytidine in DNA + S-adenosyl-L-methionine = a 5-methyl-2'-deoxycytidine in DNA + S-adenosyl-L-homocysteine + H(+)</text>
        <dbReference type="Rhea" id="RHEA:13681"/>
        <dbReference type="Rhea" id="RHEA-COMP:11369"/>
        <dbReference type="Rhea" id="RHEA-COMP:11370"/>
        <dbReference type="ChEBI" id="CHEBI:15378"/>
        <dbReference type="ChEBI" id="CHEBI:57856"/>
        <dbReference type="ChEBI" id="CHEBI:59789"/>
        <dbReference type="ChEBI" id="CHEBI:85452"/>
        <dbReference type="ChEBI" id="CHEBI:85454"/>
        <dbReference type="EC" id="2.1.1.37"/>
    </reaction>
</comment>
<comment type="similarity">
    <text evidence="7 8">Belongs to the class I-like SAM-binding methyltransferase superfamily. C5-methyltransferase family.</text>
</comment>
<dbReference type="SUPFAM" id="SSF53335">
    <property type="entry name" value="S-adenosyl-L-methionine-dependent methyltransferases"/>
    <property type="match status" value="1"/>
</dbReference>
<keyword evidence="2 7" id="KW-0489">Methyltransferase</keyword>
<dbReference type="GO" id="GO:0044027">
    <property type="term" value="P:negative regulation of gene expression via chromosomal CpG island methylation"/>
    <property type="evidence" value="ECO:0007669"/>
    <property type="project" value="TreeGrafter"/>
</dbReference>
<dbReference type="GO" id="GO:0003677">
    <property type="term" value="F:DNA binding"/>
    <property type="evidence" value="ECO:0007669"/>
    <property type="project" value="TreeGrafter"/>
</dbReference>
<dbReference type="InterPro" id="IPR050390">
    <property type="entry name" value="C5-Methyltransferase"/>
</dbReference>
<gene>
    <name evidence="10" type="ordered locus">Spea_1270</name>
</gene>
<dbReference type="PRINTS" id="PR00105">
    <property type="entry name" value="C5METTRFRASE"/>
</dbReference>
<dbReference type="HOGENOM" id="CLU_006958_2_0_6"/>
<dbReference type="REBASE" id="16363">
    <property type="entry name" value="M.Spe345ORF1270P"/>
</dbReference>
<protein>
    <recommendedName>
        <fullName evidence="1">DNA (cytosine-5-)-methyltransferase</fullName>
        <ecNumber evidence="1">2.1.1.37</ecNumber>
    </recommendedName>
</protein>
<keyword evidence="4 7" id="KW-0949">S-adenosyl-L-methionine</keyword>
<dbReference type="PANTHER" id="PTHR10629:SF52">
    <property type="entry name" value="DNA (CYTOSINE-5)-METHYLTRANSFERASE 1"/>
    <property type="match status" value="1"/>
</dbReference>
<evidence type="ECO:0000256" key="4">
    <source>
        <dbReference type="ARBA" id="ARBA00022691"/>
    </source>
</evidence>
<evidence type="ECO:0000256" key="7">
    <source>
        <dbReference type="PROSITE-ProRule" id="PRU01016"/>
    </source>
</evidence>
<dbReference type="InterPro" id="IPR001525">
    <property type="entry name" value="C5_MeTfrase"/>
</dbReference>
<dbReference type="Proteomes" id="UP000002608">
    <property type="component" value="Chromosome"/>
</dbReference>
<evidence type="ECO:0000256" key="9">
    <source>
        <dbReference type="SAM" id="MobiDB-lite"/>
    </source>
</evidence>
<dbReference type="OrthoDB" id="9813719at2"/>
<reference evidence="10 11" key="1">
    <citation type="submission" date="2007-10" db="EMBL/GenBank/DDBJ databases">
        <title>Complete sequence of Shewanella pealeana ATCC 700345.</title>
        <authorList>
            <consortium name="US DOE Joint Genome Institute"/>
            <person name="Copeland A."/>
            <person name="Lucas S."/>
            <person name="Lapidus A."/>
            <person name="Barry K."/>
            <person name="Glavina del Rio T."/>
            <person name="Dalin E."/>
            <person name="Tice H."/>
            <person name="Pitluck S."/>
            <person name="Chertkov O."/>
            <person name="Brettin T."/>
            <person name="Bruce D."/>
            <person name="Detter J.C."/>
            <person name="Han C."/>
            <person name="Schmutz J."/>
            <person name="Larimer F."/>
            <person name="Land M."/>
            <person name="Hauser L."/>
            <person name="Kyrpides N."/>
            <person name="Kim E."/>
            <person name="Zhao J.-S.Z."/>
            <person name="Manno D."/>
            <person name="Hawari J."/>
            <person name="Richardson P."/>
        </authorList>
    </citation>
    <scope>NUCLEOTIDE SEQUENCE [LARGE SCALE GENOMIC DNA]</scope>
    <source>
        <strain evidence="11">ATCC 700345 / ANG-SQ1</strain>
    </source>
</reference>